<keyword evidence="5 9" id="KW-0560">Oxidoreductase</keyword>
<feature type="binding site" evidence="9">
    <location>
        <position position="211"/>
    </location>
    <ligand>
        <name>1-deoxy-D-xylulose 5-phosphate</name>
        <dbReference type="ChEBI" id="CHEBI:57792"/>
    </ligand>
</feature>
<evidence type="ECO:0000256" key="5">
    <source>
        <dbReference type="ARBA" id="ARBA00023002"/>
    </source>
</evidence>
<comment type="caution">
    <text evidence="9">Lacks conserved residue(s) required for the propagation of feature annotation.</text>
</comment>
<feature type="binding site" evidence="9">
    <location>
        <position position="157"/>
    </location>
    <ligand>
        <name>1-deoxy-D-xylulose 5-phosphate</name>
        <dbReference type="ChEBI" id="CHEBI:57792"/>
    </ligand>
</feature>
<feature type="domain" description="DXP reductoisomerase C-terminal" evidence="12">
    <location>
        <begin position="273"/>
        <end position="389"/>
    </location>
</feature>
<keyword evidence="6 9" id="KW-0464">Manganese</keyword>
<dbReference type="PATRIC" id="fig|1260251.3.peg.901"/>
<feature type="domain" description="1-deoxy-D-xylulose 5-phosphate reductoisomerase C-terminal" evidence="11">
    <location>
        <begin position="151"/>
        <end position="241"/>
    </location>
</feature>
<proteinExistence type="inferred from homology"/>
<dbReference type="PANTHER" id="PTHR30525:SF0">
    <property type="entry name" value="1-DEOXY-D-XYLULOSE 5-PHOSPHATE REDUCTOISOMERASE, CHLOROPLASTIC"/>
    <property type="match status" value="1"/>
</dbReference>
<dbReference type="eggNOG" id="COG0743">
    <property type="taxonomic scope" value="Bacteria"/>
</dbReference>
<feature type="binding site" evidence="9">
    <location>
        <position position="157"/>
    </location>
    <ligand>
        <name>Mn(2+)</name>
        <dbReference type="ChEBI" id="CHEBI:29035"/>
    </ligand>
</feature>
<dbReference type="GO" id="GO:0030604">
    <property type="term" value="F:1-deoxy-D-xylulose-5-phosphate reductoisomerase activity"/>
    <property type="evidence" value="ECO:0007669"/>
    <property type="project" value="UniProtKB-UniRule"/>
</dbReference>
<comment type="function">
    <text evidence="9">Catalyzes the NADPH-dependent rearrangement and reduction of 1-deoxy-D-xylulose-5-phosphate (DXP) to 2-C-methyl-D-erythritol 4-phosphate (MEP).</text>
</comment>
<feature type="binding site" evidence="9">
    <location>
        <position position="130"/>
    </location>
    <ligand>
        <name>1-deoxy-D-xylulose 5-phosphate</name>
        <dbReference type="ChEBI" id="CHEBI:57792"/>
    </ligand>
</feature>
<dbReference type="InterPro" id="IPR003821">
    <property type="entry name" value="DXP_reductoisomerase"/>
</dbReference>
<keyword evidence="3 9" id="KW-0479">Metal-binding</keyword>
<dbReference type="GO" id="GO:0070402">
    <property type="term" value="F:NADPH binding"/>
    <property type="evidence" value="ECO:0007669"/>
    <property type="project" value="InterPro"/>
</dbReference>
<dbReference type="HAMAP" id="MF_00183">
    <property type="entry name" value="DXP_reductoisom"/>
    <property type="match status" value="1"/>
</dbReference>
<dbReference type="NCBIfam" id="NF009114">
    <property type="entry name" value="PRK12464.1"/>
    <property type="match status" value="1"/>
</dbReference>
<feature type="binding site" evidence="9">
    <location>
        <position position="230"/>
    </location>
    <ligand>
        <name>1-deoxy-D-xylulose 5-phosphate</name>
        <dbReference type="ChEBI" id="CHEBI:57792"/>
    </ligand>
</feature>
<feature type="binding site" evidence="9">
    <location>
        <position position="217"/>
    </location>
    <ligand>
        <name>NADPH</name>
        <dbReference type="ChEBI" id="CHEBI:57783"/>
    </ligand>
</feature>
<evidence type="ECO:0000256" key="8">
    <source>
        <dbReference type="ARBA" id="ARBA00048543"/>
    </source>
</evidence>
<keyword evidence="14" id="KW-1185">Reference proteome</keyword>
<evidence type="ECO:0000313" key="13">
    <source>
        <dbReference type="EMBL" id="AGM40988.1"/>
    </source>
</evidence>
<dbReference type="SUPFAM" id="SSF51735">
    <property type="entry name" value="NAD(P)-binding Rossmann-fold domains"/>
    <property type="match status" value="1"/>
</dbReference>
<feature type="binding site" evidence="9">
    <location>
        <position position="19"/>
    </location>
    <ligand>
        <name>NADPH</name>
        <dbReference type="ChEBI" id="CHEBI:57783"/>
    </ligand>
</feature>
<evidence type="ECO:0000256" key="1">
    <source>
        <dbReference type="ARBA" id="ARBA00005094"/>
    </source>
</evidence>
<dbReference type="PIRSF" id="PIRSF006205">
    <property type="entry name" value="Dxp_reductismrs"/>
    <property type="match status" value="1"/>
</dbReference>
<dbReference type="InterPro" id="IPR013644">
    <property type="entry name" value="DXP_reductoisomerase_C"/>
</dbReference>
<evidence type="ECO:0000256" key="7">
    <source>
        <dbReference type="ARBA" id="ARBA00023229"/>
    </source>
</evidence>
<feature type="binding site" evidence="9">
    <location>
        <position position="18"/>
    </location>
    <ligand>
        <name>NADPH</name>
        <dbReference type="ChEBI" id="CHEBI:57783"/>
    </ligand>
</feature>
<evidence type="ECO:0000259" key="11">
    <source>
        <dbReference type="Pfam" id="PF08436"/>
    </source>
</evidence>
<evidence type="ECO:0000259" key="10">
    <source>
        <dbReference type="Pfam" id="PF02670"/>
    </source>
</evidence>
<evidence type="ECO:0000256" key="9">
    <source>
        <dbReference type="HAMAP-Rule" id="MF_00183"/>
    </source>
</evidence>
<dbReference type="InterPro" id="IPR013512">
    <property type="entry name" value="DXP_reductoisomerase_N"/>
</dbReference>
<evidence type="ECO:0000259" key="12">
    <source>
        <dbReference type="Pfam" id="PF13288"/>
    </source>
</evidence>
<evidence type="ECO:0000256" key="4">
    <source>
        <dbReference type="ARBA" id="ARBA00022857"/>
    </source>
</evidence>
<accession>R4VN39</accession>
<sequence>MTKTIMSQRLCLLGATGSIGTSTLDVVARHPDRYRIQALTALRDVASMTALCERFRPAIAVMADASAAAALADALGPDHPTQVQAGEAAVVEAAAYPEVDTVVAGIVGAAGLASCLAAVEAGKRVLIANKEALVVAGDLVMAAARRSGAVVLPIDSEHNGLFQCLPETAPGRAERSVNDVDRLVLTASGGPFRTRPVETLATVTVAEACAHPNWSMGRKISVDSATMMNKGLEVIEASRFFEMESERVEVVIHPQSLVHALVQYRDGSTLAQLGRPDMRTPIAAALAWPARIEAGVEGLDMTRLGQLDFEPPEPGRFPCLGLARAALESGSASTAALNAANEIAVAAFLSGEIGFHRIAPVIEATLEGMTHAPMSDLEALLSHEQSARHVAGEHVRRWRQ</sequence>
<dbReference type="Pfam" id="PF08436">
    <property type="entry name" value="DXP_redisom_C"/>
    <property type="match status" value="1"/>
</dbReference>
<dbReference type="KEGG" id="ssal:SPISAL_04470"/>
<feature type="binding site" evidence="9">
    <location>
        <position position="229"/>
    </location>
    <ligand>
        <name>1-deoxy-D-xylulose 5-phosphate</name>
        <dbReference type="ChEBI" id="CHEBI:57792"/>
    </ligand>
</feature>
<feature type="domain" description="1-deoxy-D-xylulose 5-phosphate reductoisomerase N-terminal" evidence="10">
    <location>
        <begin position="10"/>
        <end position="137"/>
    </location>
</feature>
<dbReference type="Pfam" id="PF13288">
    <property type="entry name" value="DXPR_C"/>
    <property type="match status" value="1"/>
</dbReference>
<organism evidence="13 14">
    <name type="scientific">Spiribacter salinus M19-40</name>
    <dbReference type="NCBI Taxonomy" id="1260251"/>
    <lineage>
        <taxon>Bacteria</taxon>
        <taxon>Pseudomonadati</taxon>
        <taxon>Pseudomonadota</taxon>
        <taxon>Gammaproteobacteria</taxon>
        <taxon>Chromatiales</taxon>
        <taxon>Ectothiorhodospiraceae</taxon>
        <taxon>Spiribacter</taxon>
    </lineage>
</organism>
<dbReference type="EMBL" id="CP005963">
    <property type="protein sequence ID" value="AGM40988.1"/>
    <property type="molecule type" value="Genomic_DNA"/>
</dbReference>
<dbReference type="Pfam" id="PF02670">
    <property type="entry name" value="DXP_reductoisom"/>
    <property type="match status" value="1"/>
</dbReference>
<dbReference type="PANTHER" id="PTHR30525">
    <property type="entry name" value="1-DEOXY-D-XYLULOSE 5-PHOSPHATE REDUCTOISOMERASE"/>
    <property type="match status" value="1"/>
</dbReference>
<keyword evidence="4 9" id="KW-0521">NADP</keyword>
<dbReference type="GO" id="GO:0030145">
    <property type="term" value="F:manganese ion binding"/>
    <property type="evidence" value="ECO:0007669"/>
    <property type="project" value="TreeGrafter"/>
</dbReference>
<keyword evidence="9" id="KW-0460">Magnesium</keyword>
<comment type="cofactor">
    <cofactor evidence="9">
        <name>Mg(2+)</name>
        <dbReference type="ChEBI" id="CHEBI:18420"/>
    </cofactor>
    <cofactor evidence="9">
        <name>Mn(2+)</name>
        <dbReference type="ChEBI" id="CHEBI:29035"/>
    </cofactor>
</comment>
<dbReference type="EC" id="1.1.1.267" evidence="9"/>
<feature type="binding site" evidence="9">
    <location>
        <position position="188"/>
    </location>
    <ligand>
        <name>1-deoxy-D-xylulose 5-phosphate</name>
        <dbReference type="ChEBI" id="CHEBI:57792"/>
    </ligand>
</feature>
<dbReference type="FunFam" id="3.40.50.720:FF:000045">
    <property type="entry name" value="1-deoxy-D-xylulose 5-phosphate reductoisomerase"/>
    <property type="match status" value="1"/>
</dbReference>
<dbReference type="GO" id="GO:0051484">
    <property type="term" value="P:isopentenyl diphosphate biosynthetic process, methylerythritol 4-phosphate pathway involved in terpenoid biosynthetic process"/>
    <property type="evidence" value="ECO:0007669"/>
    <property type="project" value="UniProtKB-ARBA"/>
</dbReference>
<dbReference type="SUPFAM" id="SSF69055">
    <property type="entry name" value="1-deoxy-D-xylulose-5-phosphate reductoisomerase, C-terminal domain"/>
    <property type="match status" value="1"/>
</dbReference>
<feature type="binding site" evidence="9">
    <location>
        <position position="224"/>
    </location>
    <ligand>
        <name>1-deoxy-D-xylulose 5-phosphate</name>
        <dbReference type="ChEBI" id="CHEBI:57792"/>
    </ligand>
</feature>
<feature type="binding site" evidence="9">
    <location>
        <position position="16"/>
    </location>
    <ligand>
        <name>NADPH</name>
        <dbReference type="ChEBI" id="CHEBI:57783"/>
    </ligand>
</feature>
<dbReference type="UniPathway" id="UPA00056">
    <property type="reaction ID" value="UER00092"/>
</dbReference>
<feature type="binding site" evidence="9">
    <location>
        <position position="17"/>
    </location>
    <ligand>
        <name>NADPH</name>
        <dbReference type="ChEBI" id="CHEBI:57783"/>
    </ligand>
</feature>
<dbReference type="Proteomes" id="UP000017881">
    <property type="component" value="Chromosome"/>
</dbReference>
<feature type="binding site" evidence="9">
    <location>
        <position position="129"/>
    </location>
    <ligand>
        <name>NADPH</name>
        <dbReference type="ChEBI" id="CHEBI:57783"/>
    </ligand>
</feature>
<feature type="binding site" evidence="9">
    <location>
        <position position="156"/>
    </location>
    <ligand>
        <name>1-deoxy-D-xylulose 5-phosphate</name>
        <dbReference type="ChEBI" id="CHEBI:57792"/>
    </ligand>
</feature>
<feature type="binding site" evidence="9">
    <location>
        <position position="155"/>
    </location>
    <ligand>
        <name>Mn(2+)</name>
        <dbReference type="ChEBI" id="CHEBI:29035"/>
    </ligand>
</feature>
<comment type="similarity">
    <text evidence="2 9">Belongs to the DXR family.</text>
</comment>
<evidence type="ECO:0000256" key="3">
    <source>
        <dbReference type="ARBA" id="ARBA00022723"/>
    </source>
</evidence>
<dbReference type="HOGENOM" id="CLU_035714_4_0_6"/>
<dbReference type="InterPro" id="IPR036291">
    <property type="entry name" value="NAD(P)-bd_dom_sf"/>
</dbReference>
<keyword evidence="7 9" id="KW-0414">Isoprene biosynthesis</keyword>
<evidence type="ECO:0000256" key="2">
    <source>
        <dbReference type="ARBA" id="ARBA00006825"/>
    </source>
</evidence>
<name>R4VN39_9GAMM</name>
<dbReference type="InterPro" id="IPR026877">
    <property type="entry name" value="DXPR_C"/>
</dbReference>
<evidence type="ECO:0000313" key="14">
    <source>
        <dbReference type="Proteomes" id="UP000017881"/>
    </source>
</evidence>
<comment type="catalytic activity">
    <reaction evidence="8">
        <text>2-C-methyl-D-erythritol 4-phosphate + NADP(+) = 1-deoxy-D-xylulose 5-phosphate + NADPH + H(+)</text>
        <dbReference type="Rhea" id="RHEA:13717"/>
        <dbReference type="ChEBI" id="CHEBI:15378"/>
        <dbReference type="ChEBI" id="CHEBI:57783"/>
        <dbReference type="ChEBI" id="CHEBI:57792"/>
        <dbReference type="ChEBI" id="CHEBI:58262"/>
        <dbReference type="ChEBI" id="CHEBI:58349"/>
        <dbReference type="EC" id="1.1.1.267"/>
    </reaction>
    <physiologicalReaction direction="right-to-left" evidence="8">
        <dbReference type="Rhea" id="RHEA:13719"/>
    </physiologicalReaction>
</comment>
<dbReference type="Gene3D" id="3.40.50.720">
    <property type="entry name" value="NAD(P)-binding Rossmann-like Domain"/>
    <property type="match status" value="1"/>
</dbReference>
<dbReference type="NCBIfam" id="TIGR00243">
    <property type="entry name" value="Dxr"/>
    <property type="match status" value="1"/>
</dbReference>
<protein>
    <recommendedName>
        <fullName evidence="9">1-deoxy-D-xylulose 5-phosphate reductoisomerase</fullName>
        <shortName evidence="9">DXP reductoisomerase</shortName>
        <ecNumber evidence="9">1.1.1.267</ecNumber>
    </recommendedName>
    <alternativeName>
        <fullName evidence="9">1-deoxyxylulose-5-phosphate reductoisomerase</fullName>
    </alternativeName>
    <alternativeName>
        <fullName evidence="9">2-C-methyl-D-erythritol 4-phosphate synthase</fullName>
    </alternativeName>
</protein>
<dbReference type="Gene3D" id="1.10.1740.10">
    <property type="match status" value="1"/>
</dbReference>
<gene>
    <name evidence="9" type="primary">dxr</name>
    <name evidence="13" type="ORF">SPISAL_04470</name>
</gene>
<evidence type="ECO:0000256" key="6">
    <source>
        <dbReference type="ARBA" id="ARBA00023211"/>
    </source>
</evidence>
<reference evidence="13 14" key="1">
    <citation type="journal article" date="2013" name="Genome Announc.">
        <title>Draft Genome of Spiribacter salinus M19-40, an Abundant Gammaproteobacterium in Aquatic Hypersaline Environments.</title>
        <authorList>
            <person name="Leon M.J."/>
            <person name="Ghai R."/>
            <person name="Fernandez A.B."/>
            <person name="Sanchez-Porro C."/>
            <person name="Rodriguez-Valera F."/>
            <person name="Ventosa A."/>
        </authorList>
    </citation>
    <scope>NUCLEOTIDE SEQUENCE [LARGE SCALE GENOMIC DNA]</scope>
    <source>
        <strain evidence="13">M19-40</strain>
    </source>
</reference>
<keyword evidence="13" id="KW-0413">Isomerase</keyword>
<dbReference type="AlphaFoldDB" id="R4VN39"/>
<feature type="binding site" evidence="9">
    <location>
        <position position="131"/>
    </location>
    <ligand>
        <name>NADPH</name>
        <dbReference type="ChEBI" id="CHEBI:57783"/>
    </ligand>
</feature>
<feature type="binding site" evidence="9">
    <location>
        <position position="233"/>
    </location>
    <ligand>
        <name>Mn(2+)</name>
        <dbReference type="ChEBI" id="CHEBI:29035"/>
    </ligand>
</feature>
<feature type="binding site" evidence="9">
    <location>
        <position position="43"/>
    </location>
    <ligand>
        <name>NADPH</name>
        <dbReference type="ChEBI" id="CHEBI:57783"/>
    </ligand>
</feature>
<feature type="binding site" evidence="9">
    <location>
        <position position="233"/>
    </location>
    <ligand>
        <name>1-deoxy-D-xylulose 5-phosphate</name>
        <dbReference type="ChEBI" id="CHEBI:57792"/>
    </ligand>
</feature>
<dbReference type="GO" id="GO:0016853">
    <property type="term" value="F:isomerase activity"/>
    <property type="evidence" value="ECO:0007669"/>
    <property type="project" value="UniProtKB-KW"/>
</dbReference>
<comment type="pathway">
    <text evidence="1 9">Isoprenoid biosynthesis; isopentenyl diphosphate biosynthesis via DXP pathway; isopentenyl diphosphate from 1-deoxy-D-xylulose 5-phosphate: step 1/6.</text>
</comment>
<dbReference type="SUPFAM" id="SSF55347">
    <property type="entry name" value="Glyceraldehyde-3-phosphate dehydrogenase-like, C-terminal domain"/>
    <property type="match status" value="1"/>
</dbReference>
<dbReference type="InterPro" id="IPR036169">
    <property type="entry name" value="DXPR_C_sf"/>
</dbReference>